<evidence type="ECO:0000259" key="6">
    <source>
        <dbReference type="Pfam" id="PF02668"/>
    </source>
</evidence>
<dbReference type="eggNOG" id="COG2175">
    <property type="taxonomic scope" value="Bacteria"/>
</dbReference>
<dbReference type="InterPro" id="IPR003819">
    <property type="entry name" value="TauD/TfdA-like"/>
</dbReference>
<accession>A6F0R1</accession>
<protein>
    <submittedName>
        <fullName evidence="7">Alpha-ketoglutarate-dependent 2,4-dichlorophenoxyacetate dioxygenase</fullName>
    </submittedName>
</protein>
<keyword evidence="3 7" id="KW-0223">Dioxygenase</keyword>
<keyword evidence="2" id="KW-0479">Metal-binding</keyword>
<dbReference type="GO" id="GO:0046872">
    <property type="term" value="F:metal ion binding"/>
    <property type="evidence" value="ECO:0007669"/>
    <property type="project" value="UniProtKB-KW"/>
</dbReference>
<dbReference type="OrthoDB" id="581608at2"/>
<dbReference type="PANTHER" id="PTHR43779">
    <property type="entry name" value="DIOXYGENASE RV0097-RELATED"/>
    <property type="match status" value="1"/>
</dbReference>
<dbReference type="Gene3D" id="3.60.130.10">
    <property type="entry name" value="Clavaminate synthase-like"/>
    <property type="match status" value="1"/>
</dbReference>
<evidence type="ECO:0000313" key="7">
    <source>
        <dbReference type="EMBL" id="EDM47650.1"/>
    </source>
</evidence>
<dbReference type="GO" id="GO:0016706">
    <property type="term" value="F:2-oxoglutarate-dependent dioxygenase activity"/>
    <property type="evidence" value="ECO:0007669"/>
    <property type="project" value="UniProtKB-ARBA"/>
</dbReference>
<organism evidence="7 8">
    <name type="scientific">Marinobacter algicola DG893</name>
    <dbReference type="NCBI Taxonomy" id="443152"/>
    <lineage>
        <taxon>Bacteria</taxon>
        <taxon>Pseudomonadati</taxon>
        <taxon>Pseudomonadota</taxon>
        <taxon>Gammaproteobacteria</taxon>
        <taxon>Pseudomonadales</taxon>
        <taxon>Marinobacteraceae</taxon>
        <taxon>Marinobacter</taxon>
    </lineage>
</organism>
<dbReference type="SUPFAM" id="SSF51197">
    <property type="entry name" value="Clavaminate synthase-like"/>
    <property type="match status" value="1"/>
</dbReference>
<reference evidence="7 8" key="1">
    <citation type="submission" date="2007-06" db="EMBL/GenBank/DDBJ databases">
        <authorList>
            <person name="Green D."/>
            <person name="Ferriera S."/>
            <person name="Johnson J."/>
            <person name="Kravitz S."/>
            <person name="Beeson K."/>
            <person name="Sutton G."/>
            <person name="Rogers Y.-H."/>
            <person name="Friedman R."/>
            <person name="Frazier M."/>
            <person name="Venter J.C."/>
        </authorList>
    </citation>
    <scope>NUCLEOTIDE SEQUENCE [LARGE SCALE GENOMIC DNA]</scope>
    <source>
        <strain evidence="7 8">DG893</strain>
    </source>
</reference>
<evidence type="ECO:0000256" key="4">
    <source>
        <dbReference type="ARBA" id="ARBA00023002"/>
    </source>
</evidence>
<dbReference type="PANTHER" id="PTHR43779:SF3">
    <property type="entry name" value="(3R)-3-[(CARBOXYMETHYL)AMINO]FATTY ACID OXYGENASE_DECARBOXYLASE"/>
    <property type="match status" value="1"/>
</dbReference>
<evidence type="ECO:0000256" key="1">
    <source>
        <dbReference type="ARBA" id="ARBA00005896"/>
    </source>
</evidence>
<dbReference type="STRING" id="443152.MDG893_19784"/>
<evidence type="ECO:0000256" key="5">
    <source>
        <dbReference type="ARBA" id="ARBA00023004"/>
    </source>
</evidence>
<evidence type="ECO:0000313" key="8">
    <source>
        <dbReference type="Proteomes" id="UP000005856"/>
    </source>
</evidence>
<dbReference type="EMBL" id="ABCP01000014">
    <property type="protein sequence ID" value="EDM47650.1"/>
    <property type="molecule type" value="Genomic_DNA"/>
</dbReference>
<evidence type="ECO:0000256" key="2">
    <source>
        <dbReference type="ARBA" id="ARBA00022723"/>
    </source>
</evidence>
<comment type="similarity">
    <text evidence="1">Belongs to the TfdA dioxygenase family.</text>
</comment>
<dbReference type="Proteomes" id="UP000005856">
    <property type="component" value="Unassembled WGS sequence"/>
</dbReference>
<sequence length="301" mass="34350">MAISIYPITQNFAAEVGDVDLSKPLSADDSEAIKEAFWRYAVLVFPGQSLTPEQHIAFAKEFGPLEGENPTIASYRNRDVTTKSHSSELADVSNLSPKNEVWTSGSRARMFHLGNQLWHTDSSFHHVPARASLLYAREIAPIGGHTEFADERAAYDALPEAMKRRIEGLIAEHSIFHSRAKIGYTDFPEEERRALPPALHVLVRTIPESHRRSLYLAAHITRIVEISDAESQSLLDELTEHATQRQFVYTHRWRQHDLVMWDNRCTMHRGKDFDDLRWRRDLKRATVSDVANSVEVAEAQR</sequence>
<comment type="caution">
    <text evidence="7">The sequence shown here is derived from an EMBL/GenBank/DDBJ whole genome shotgun (WGS) entry which is preliminary data.</text>
</comment>
<dbReference type="RefSeq" id="WP_007153855.1">
    <property type="nucleotide sequence ID" value="NZ_ABCP01000014.1"/>
</dbReference>
<dbReference type="AlphaFoldDB" id="A6F0R1"/>
<name>A6F0R1_9GAMM</name>
<feature type="domain" description="TauD/TfdA-like" evidence="6">
    <location>
        <begin position="5"/>
        <end position="286"/>
    </location>
</feature>
<keyword evidence="8" id="KW-1185">Reference proteome</keyword>
<keyword evidence="4" id="KW-0560">Oxidoreductase</keyword>
<keyword evidence="5" id="KW-0408">Iron</keyword>
<dbReference type="Pfam" id="PF02668">
    <property type="entry name" value="TauD"/>
    <property type="match status" value="1"/>
</dbReference>
<evidence type="ECO:0000256" key="3">
    <source>
        <dbReference type="ARBA" id="ARBA00022964"/>
    </source>
</evidence>
<dbReference type="InterPro" id="IPR042098">
    <property type="entry name" value="TauD-like_sf"/>
</dbReference>
<dbReference type="InterPro" id="IPR051178">
    <property type="entry name" value="TfdA_dioxygenase"/>
</dbReference>
<gene>
    <name evidence="7" type="ORF">MDG893_19784</name>
</gene>
<proteinExistence type="inferred from homology"/>